<accession>D5BSH4</accession>
<evidence type="ECO:0000256" key="1">
    <source>
        <dbReference type="ARBA" id="ARBA00022679"/>
    </source>
</evidence>
<name>D5BSH4_PUNMI</name>
<dbReference type="Pfam" id="PF13439">
    <property type="entry name" value="Glyco_transf_4"/>
    <property type="match status" value="1"/>
</dbReference>
<dbReference type="AlphaFoldDB" id="D5BSH4"/>
<gene>
    <name evidence="4" type="ordered locus">SAR116_0978</name>
</gene>
<dbReference type="eggNOG" id="COG0438">
    <property type="taxonomic scope" value="Bacteria"/>
</dbReference>
<keyword evidence="4" id="KW-0328">Glycosyltransferase</keyword>
<dbReference type="EC" id="2.4.-.-" evidence="4"/>
<feature type="domain" description="Glycosyl transferase family 1" evidence="2">
    <location>
        <begin position="196"/>
        <end position="347"/>
    </location>
</feature>
<evidence type="ECO:0000259" key="2">
    <source>
        <dbReference type="Pfam" id="PF00534"/>
    </source>
</evidence>
<dbReference type="InterPro" id="IPR028098">
    <property type="entry name" value="Glyco_trans_4-like_N"/>
</dbReference>
<reference evidence="4 5" key="1">
    <citation type="journal article" date="2010" name="J. Bacteriol.">
        <title>Complete genome sequence of "Candidatus Puniceispirillum marinum" IMCC1322, a representative of the SAR116 clade in the Alphaproteobacteria.</title>
        <authorList>
            <person name="Oh H.M."/>
            <person name="Kwon K.K."/>
            <person name="Kang I."/>
            <person name="Kang S.G."/>
            <person name="Lee J.H."/>
            <person name="Kim S.J."/>
            <person name="Cho J.C."/>
        </authorList>
    </citation>
    <scope>NUCLEOTIDE SEQUENCE [LARGE SCALE GENOMIC DNA]</scope>
    <source>
        <strain evidence="4 5">IMCC1322</strain>
    </source>
</reference>
<dbReference type="Pfam" id="PF00534">
    <property type="entry name" value="Glycos_transf_1"/>
    <property type="match status" value="1"/>
</dbReference>
<dbReference type="Gene3D" id="3.40.50.2000">
    <property type="entry name" value="Glycogen Phosphorylase B"/>
    <property type="match status" value="2"/>
</dbReference>
<evidence type="ECO:0000259" key="3">
    <source>
        <dbReference type="Pfam" id="PF13439"/>
    </source>
</evidence>
<keyword evidence="5" id="KW-1185">Reference proteome</keyword>
<dbReference type="GO" id="GO:0016757">
    <property type="term" value="F:glycosyltransferase activity"/>
    <property type="evidence" value="ECO:0007669"/>
    <property type="project" value="UniProtKB-KW"/>
</dbReference>
<dbReference type="EMBL" id="CP001751">
    <property type="protein sequence ID" value="ADE39221.1"/>
    <property type="molecule type" value="Genomic_DNA"/>
</dbReference>
<dbReference type="SUPFAM" id="SSF53756">
    <property type="entry name" value="UDP-Glycosyltransferase/glycogen phosphorylase"/>
    <property type="match status" value="1"/>
</dbReference>
<proteinExistence type="predicted"/>
<protein>
    <submittedName>
        <fullName evidence="4">Glycosyl transferase, group 1</fullName>
        <ecNumber evidence="4">2.4.-.-</ecNumber>
    </submittedName>
</protein>
<keyword evidence="1 4" id="KW-0808">Transferase</keyword>
<dbReference type="RefSeq" id="WP_013045850.1">
    <property type="nucleotide sequence ID" value="NC_014010.1"/>
</dbReference>
<dbReference type="InterPro" id="IPR001296">
    <property type="entry name" value="Glyco_trans_1"/>
</dbReference>
<dbReference type="OrthoDB" id="9790710at2"/>
<dbReference type="PANTHER" id="PTHR46401:SF2">
    <property type="entry name" value="GLYCOSYLTRANSFERASE WBBK-RELATED"/>
    <property type="match status" value="1"/>
</dbReference>
<sequence length="370" mass="41964">MAHNRNITVGLGCSALYNARRDGITKYTEGLLSTPKECGIAFQKIFFGSKRTPQKNELHLASKYSIGSFVSQLSHGLINPLRFDTTNLDLFHSPDHRAPMGLGIPIIGTIHDVFPFANPEFMRRRFNYFGKPILAGSIRPLDHVITVSEYSKEQIIKYFPFKEEMVSVVYNGIDDFWFEEVADKQVQKTLKSYRIDNDFFLCVGTFQPRKNYARIIDAYNRLSITEQKYCKLVIVGGGGWRNSVRGLITSNENIIHIEDASDEALRCFYRAAKTLVFPTLAEGFGYPIIEAFAQCCPVITSNVTANKEIARDYAYLVNPEQTSEIVEALKQAIYGSENIRDMKIQARDYVKNFSISAMQASTAFVYEKLV</sequence>
<evidence type="ECO:0000313" key="5">
    <source>
        <dbReference type="Proteomes" id="UP000007460"/>
    </source>
</evidence>
<dbReference type="STRING" id="488538.SAR116_0978"/>
<organism evidence="4 5">
    <name type="scientific">Puniceispirillum marinum (strain IMCC1322)</name>
    <dbReference type="NCBI Taxonomy" id="488538"/>
    <lineage>
        <taxon>Bacteria</taxon>
        <taxon>Pseudomonadati</taxon>
        <taxon>Pseudomonadota</taxon>
        <taxon>Alphaproteobacteria</taxon>
        <taxon>Candidatus Puniceispirillales</taxon>
        <taxon>Candidatus Puniceispirillaceae</taxon>
        <taxon>Candidatus Puniceispirillum</taxon>
    </lineage>
</organism>
<dbReference type="CDD" id="cd03809">
    <property type="entry name" value="GT4_MtfB-like"/>
    <property type="match status" value="1"/>
</dbReference>
<dbReference type="PANTHER" id="PTHR46401">
    <property type="entry name" value="GLYCOSYLTRANSFERASE WBBK-RELATED"/>
    <property type="match status" value="1"/>
</dbReference>
<dbReference type="Proteomes" id="UP000007460">
    <property type="component" value="Chromosome"/>
</dbReference>
<feature type="domain" description="Glycosyltransferase subfamily 4-like N-terminal" evidence="3">
    <location>
        <begin position="84"/>
        <end position="174"/>
    </location>
</feature>
<dbReference type="HOGENOM" id="CLU_009583_27_2_5"/>
<dbReference type="KEGG" id="apb:SAR116_0978"/>
<evidence type="ECO:0000313" key="4">
    <source>
        <dbReference type="EMBL" id="ADE39221.1"/>
    </source>
</evidence>
<dbReference type="CAZy" id="GT4">
    <property type="family name" value="Glycosyltransferase Family 4"/>
</dbReference>